<sequence length="541" mass="59471">MAARPATDRQQQRRTSPPAPTTPMDHVQDVLSQVTLPSTEGPGSPMDPNSSFKTEINDDRPSAMVIPSSLTPPPSSQLPAAANRRNMTFSQSQLTAPVSPPATILNALRDRPISSIYSPPTAEQISDASADQLREMLHTCIAENHKFKMETAHHKLQLKLQTLQADEESKRAAVEHDMVRRQVDILCLAEHSRHAKREFGSPSDAITSKYLDLKASYEAAQEEIDSLHRRVRAAKKVIQQKEDETTSLADERDVLINRIRENREHFHSLCSPGGIFHGALTPRQSSHIPQARNSARAHGTENQHGLSMILQAMNQDNQNNSAPSTPAPLPRTTPRQNRMHSRNAQSMSSLPTTPINNPRGAHSGLLPSAHLVPQTEPRYMYTQKYFEPVTPDRRYGRKSRESTISADESENTAAALRATDPRTNVSMRSQVDVANETDVFSSQASQAAADLLRRHPGQSLDVASSGDSRDGSPIQLPVKPVLAKARSRLPDSSRSEKRRLSGSDAEAAAAKSRREHGSPAKKARTGVDADGRRVGLGIQYQ</sequence>
<feature type="compositionally biased region" description="Basic and acidic residues" evidence="2">
    <location>
        <begin position="391"/>
        <end position="401"/>
    </location>
</feature>
<dbReference type="VEuPathDB" id="FungiDB:A9K55_004281"/>
<feature type="coiled-coil region" evidence="1">
    <location>
        <begin position="210"/>
        <end position="244"/>
    </location>
</feature>
<evidence type="ECO:0000313" key="3">
    <source>
        <dbReference type="EMBL" id="ATY63938.1"/>
    </source>
</evidence>
<protein>
    <submittedName>
        <fullName evidence="3">FAD-dependent oxidoreductase-like enzyme</fullName>
    </submittedName>
</protein>
<dbReference type="OrthoDB" id="5404651at2759"/>
<accession>A0A2H4SLF8</accession>
<feature type="compositionally biased region" description="Polar residues" evidence="2">
    <location>
        <begin position="342"/>
        <end position="356"/>
    </location>
</feature>
<reference evidence="3 4" key="1">
    <citation type="journal article" date="2017" name="BMC Genomics">
        <title>Chromosome level assembly and secondary metabolite potential of the parasitic fungus Cordyceps militaris.</title>
        <authorList>
            <person name="Kramer G.J."/>
            <person name="Nodwell J.R."/>
        </authorList>
    </citation>
    <scope>NUCLEOTIDE SEQUENCE [LARGE SCALE GENOMIC DNA]</scope>
    <source>
        <strain evidence="3 4">ATCC 34164</strain>
    </source>
</reference>
<feature type="compositionally biased region" description="Basic and acidic residues" evidence="2">
    <location>
        <begin position="1"/>
        <end position="11"/>
    </location>
</feature>
<evidence type="ECO:0000313" key="4">
    <source>
        <dbReference type="Proteomes" id="UP000323067"/>
    </source>
</evidence>
<dbReference type="VEuPathDB" id="FungiDB:CCM_04383"/>
<organism evidence="3 4">
    <name type="scientific">Cordyceps militaris</name>
    <name type="common">Caterpillar fungus</name>
    <name type="synonym">Clavaria militaris</name>
    <dbReference type="NCBI Taxonomy" id="73501"/>
    <lineage>
        <taxon>Eukaryota</taxon>
        <taxon>Fungi</taxon>
        <taxon>Dikarya</taxon>
        <taxon>Ascomycota</taxon>
        <taxon>Pezizomycotina</taxon>
        <taxon>Sordariomycetes</taxon>
        <taxon>Hypocreomycetidae</taxon>
        <taxon>Hypocreales</taxon>
        <taxon>Cordycipitaceae</taxon>
        <taxon>Cordyceps</taxon>
    </lineage>
</organism>
<feature type="compositionally biased region" description="Basic residues" evidence="2">
    <location>
        <begin position="511"/>
        <end position="524"/>
    </location>
</feature>
<dbReference type="AlphaFoldDB" id="A0A2H4SLF8"/>
<feature type="region of interest" description="Disordered" evidence="2">
    <location>
        <begin position="1"/>
        <end position="56"/>
    </location>
</feature>
<proteinExistence type="predicted"/>
<feature type="region of interest" description="Disordered" evidence="2">
    <location>
        <begin position="391"/>
        <end position="422"/>
    </location>
</feature>
<name>A0A2H4SLF8_CORMI</name>
<keyword evidence="1" id="KW-0175">Coiled coil</keyword>
<evidence type="ECO:0000256" key="1">
    <source>
        <dbReference type="SAM" id="Coils"/>
    </source>
</evidence>
<dbReference type="EMBL" id="CP023325">
    <property type="protein sequence ID" value="ATY63938.1"/>
    <property type="molecule type" value="Genomic_DNA"/>
</dbReference>
<feature type="region of interest" description="Disordered" evidence="2">
    <location>
        <begin position="316"/>
        <end position="366"/>
    </location>
</feature>
<dbReference type="Proteomes" id="UP000323067">
    <property type="component" value="Chromosome v"/>
</dbReference>
<evidence type="ECO:0000256" key="2">
    <source>
        <dbReference type="SAM" id="MobiDB-lite"/>
    </source>
</evidence>
<gene>
    <name evidence="3" type="ORF">A9K55_004281</name>
</gene>
<feature type="compositionally biased region" description="Basic and acidic residues" evidence="2">
    <location>
        <begin position="488"/>
        <end position="501"/>
    </location>
</feature>
<feature type="region of interest" description="Disordered" evidence="2">
    <location>
        <begin position="458"/>
        <end position="541"/>
    </location>
</feature>